<reference evidence="1" key="1">
    <citation type="submission" date="2018-05" db="EMBL/GenBank/DDBJ databases">
        <authorList>
            <person name="Lanie J.A."/>
            <person name="Ng W.-L."/>
            <person name="Kazmierczak K.M."/>
            <person name="Andrzejewski T.M."/>
            <person name="Davidsen T.M."/>
            <person name="Wayne K.J."/>
            <person name="Tettelin H."/>
            <person name="Glass J.I."/>
            <person name="Rusch D."/>
            <person name="Podicherti R."/>
            <person name="Tsui H.-C.T."/>
            <person name="Winkler M.E."/>
        </authorList>
    </citation>
    <scope>NUCLEOTIDE SEQUENCE</scope>
</reference>
<evidence type="ECO:0000313" key="1">
    <source>
        <dbReference type="EMBL" id="SVC06583.1"/>
    </source>
</evidence>
<protein>
    <submittedName>
        <fullName evidence="1">Uncharacterized protein</fullName>
    </submittedName>
</protein>
<organism evidence="1">
    <name type="scientific">marine metagenome</name>
    <dbReference type="NCBI Taxonomy" id="408172"/>
    <lineage>
        <taxon>unclassified sequences</taxon>
        <taxon>metagenomes</taxon>
        <taxon>ecological metagenomes</taxon>
    </lineage>
</organism>
<dbReference type="AlphaFoldDB" id="A0A382J691"/>
<dbReference type="EMBL" id="UINC01071577">
    <property type="protein sequence ID" value="SVC06583.1"/>
    <property type="molecule type" value="Genomic_DNA"/>
</dbReference>
<name>A0A382J691_9ZZZZ</name>
<feature type="non-terminal residue" evidence="1">
    <location>
        <position position="67"/>
    </location>
</feature>
<accession>A0A382J691</accession>
<sequence length="67" mass="7979">MITIDGKEYDEQKFSPELQNCIAVRQEIQVSKTRHLIEIEKIDVLTKYYNEKIVKLIKKEVPESEKK</sequence>
<gene>
    <name evidence="1" type="ORF">METZ01_LOCUS259437</name>
</gene>
<proteinExistence type="predicted"/>